<gene>
    <name evidence="7" type="ORF">BMF94_5466</name>
</gene>
<dbReference type="GO" id="GO:0022857">
    <property type="term" value="F:transmembrane transporter activity"/>
    <property type="evidence" value="ECO:0007669"/>
    <property type="project" value="InterPro"/>
</dbReference>
<evidence type="ECO:0000256" key="5">
    <source>
        <dbReference type="SAM" id="MobiDB-lite"/>
    </source>
</evidence>
<feature type="compositionally biased region" description="Low complexity" evidence="5">
    <location>
        <begin position="27"/>
        <end position="46"/>
    </location>
</feature>
<keyword evidence="3" id="KW-1133">Transmembrane helix</keyword>
<keyword evidence="8" id="KW-1185">Reference proteome</keyword>
<dbReference type="Pfam" id="PF07690">
    <property type="entry name" value="MFS_1"/>
    <property type="match status" value="1"/>
</dbReference>
<keyword evidence="2" id="KW-0812">Transmembrane</keyword>
<keyword evidence="4" id="KW-0472">Membrane</keyword>
<name>A0A2S5B440_9BASI</name>
<accession>A0A2S5B440</accession>
<dbReference type="PANTHER" id="PTHR23501">
    <property type="entry name" value="MAJOR FACILITATOR SUPERFAMILY"/>
    <property type="match status" value="1"/>
</dbReference>
<dbReference type="PANTHER" id="PTHR23501:SF87">
    <property type="entry name" value="SIDEROPHORE IRON TRANSPORTER 2"/>
    <property type="match status" value="1"/>
</dbReference>
<feature type="region of interest" description="Disordered" evidence="5">
    <location>
        <begin position="1"/>
        <end position="63"/>
    </location>
</feature>
<evidence type="ECO:0000256" key="1">
    <source>
        <dbReference type="ARBA" id="ARBA00004141"/>
    </source>
</evidence>
<feature type="domain" description="Major facilitator superfamily (MFS) profile" evidence="6">
    <location>
        <begin position="224"/>
        <end position="443"/>
    </location>
</feature>
<evidence type="ECO:0000256" key="3">
    <source>
        <dbReference type="ARBA" id="ARBA00022989"/>
    </source>
</evidence>
<comment type="caution">
    <text evidence="7">The sequence shown here is derived from an EMBL/GenBank/DDBJ whole genome shotgun (WGS) entry which is preliminary data.</text>
</comment>
<feature type="compositionally biased region" description="Basic and acidic residues" evidence="5">
    <location>
        <begin position="113"/>
        <end position="131"/>
    </location>
</feature>
<dbReference type="Proteomes" id="UP000237144">
    <property type="component" value="Unassembled WGS sequence"/>
</dbReference>
<proteinExistence type="predicted"/>
<dbReference type="GO" id="GO:0005886">
    <property type="term" value="C:plasma membrane"/>
    <property type="evidence" value="ECO:0007669"/>
    <property type="project" value="TreeGrafter"/>
</dbReference>
<evidence type="ECO:0000259" key="6">
    <source>
        <dbReference type="PROSITE" id="PS50850"/>
    </source>
</evidence>
<dbReference type="InterPro" id="IPR020846">
    <property type="entry name" value="MFS_dom"/>
</dbReference>
<evidence type="ECO:0000313" key="8">
    <source>
        <dbReference type="Proteomes" id="UP000237144"/>
    </source>
</evidence>
<evidence type="ECO:0000256" key="2">
    <source>
        <dbReference type="ARBA" id="ARBA00022692"/>
    </source>
</evidence>
<dbReference type="InterPro" id="IPR036259">
    <property type="entry name" value="MFS_trans_sf"/>
</dbReference>
<dbReference type="SUPFAM" id="SSF103473">
    <property type="entry name" value="MFS general substrate transporter"/>
    <property type="match status" value="1"/>
</dbReference>
<comment type="subcellular location">
    <subcellularLocation>
        <location evidence="1">Membrane</location>
        <topology evidence="1">Multi-pass membrane protein</topology>
    </subcellularLocation>
</comment>
<dbReference type="AlphaFoldDB" id="A0A2S5B440"/>
<evidence type="ECO:0000313" key="7">
    <source>
        <dbReference type="EMBL" id="POY71515.1"/>
    </source>
</evidence>
<sequence>MPTPISTSPDRVATSRDRRPALGSRVASALTGTTSGSATPSTSYGSFPPKNGKTNAQDGGENEAAVKAVEDLLRDKLQASPGPARNRVRLEPGTAASSSERHGRLGSKRRWTRSRERLLMRDDRGQTHDDVYDSDAGTASDPENGVLARDFHDFTDQGDDVDPTEPWRTVNGKGRPSSPPDEGFLRSRRPSRNGKDERRSSGDEDKQWGVVKMELMAKTWGRKGFLTVYAGVYLISALISLEGNTTPTIEPYFLSLLGEHSMLSSVVIVMSIAYAVGKPPMTKVLDVFGRAEGVCFAAALYSLGYLITAGATDVKVYVFARALSALGGQGIQLAQQIIVADTTTLSNRGLITSTVSLPWLVTTWIGPPLGAFFQRRGPAGYRAAYAVFGILLPLEGTTLSARERREASAAETAAKEMTRRKRWNMSTWSKAVELWKDLDVLGL</sequence>
<dbReference type="EMBL" id="PJQD01000084">
    <property type="protein sequence ID" value="POY71515.1"/>
    <property type="molecule type" value="Genomic_DNA"/>
</dbReference>
<evidence type="ECO:0000256" key="4">
    <source>
        <dbReference type="ARBA" id="ARBA00023136"/>
    </source>
</evidence>
<reference evidence="7 8" key="1">
    <citation type="journal article" date="2018" name="Front. Microbiol.">
        <title>Prospects for Fungal Bioremediation of Acidic Radioactive Waste Sites: Characterization and Genome Sequence of Rhodotorula taiwanensis MD1149.</title>
        <authorList>
            <person name="Tkavc R."/>
            <person name="Matrosova V.Y."/>
            <person name="Grichenko O.E."/>
            <person name="Gostincar C."/>
            <person name="Volpe R.P."/>
            <person name="Klimenkova P."/>
            <person name="Gaidamakova E.K."/>
            <person name="Zhou C.E."/>
            <person name="Stewart B.J."/>
            <person name="Lyman M.G."/>
            <person name="Malfatti S.A."/>
            <person name="Rubinfeld B."/>
            <person name="Courtot M."/>
            <person name="Singh J."/>
            <person name="Dalgard C.L."/>
            <person name="Hamilton T."/>
            <person name="Frey K.G."/>
            <person name="Gunde-Cimerman N."/>
            <person name="Dugan L."/>
            <person name="Daly M.J."/>
        </authorList>
    </citation>
    <scope>NUCLEOTIDE SEQUENCE [LARGE SCALE GENOMIC DNA]</scope>
    <source>
        <strain evidence="7 8">MD1149</strain>
    </source>
</reference>
<dbReference type="Gene3D" id="1.20.1250.20">
    <property type="entry name" value="MFS general substrate transporter like domains"/>
    <property type="match status" value="1"/>
</dbReference>
<dbReference type="InterPro" id="IPR011701">
    <property type="entry name" value="MFS"/>
</dbReference>
<feature type="non-terminal residue" evidence="7">
    <location>
        <position position="443"/>
    </location>
</feature>
<dbReference type="STRING" id="741276.A0A2S5B440"/>
<protein>
    <recommendedName>
        <fullName evidence="6">Major facilitator superfamily (MFS) profile domain-containing protein</fullName>
    </recommendedName>
</protein>
<feature type="region of interest" description="Disordered" evidence="5">
    <location>
        <begin position="77"/>
        <end position="204"/>
    </location>
</feature>
<feature type="compositionally biased region" description="Basic and acidic residues" evidence="5">
    <location>
        <begin position="193"/>
        <end position="204"/>
    </location>
</feature>
<dbReference type="OrthoDB" id="2241241at2759"/>
<dbReference type="PROSITE" id="PS50850">
    <property type="entry name" value="MFS"/>
    <property type="match status" value="1"/>
</dbReference>
<organism evidence="7 8">
    <name type="scientific">Rhodotorula taiwanensis</name>
    <dbReference type="NCBI Taxonomy" id="741276"/>
    <lineage>
        <taxon>Eukaryota</taxon>
        <taxon>Fungi</taxon>
        <taxon>Dikarya</taxon>
        <taxon>Basidiomycota</taxon>
        <taxon>Pucciniomycotina</taxon>
        <taxon>Microbotryomycetes</taxon>
        <taxon>Sporidiobolales</taxon>
        <taxon>Sporidiobolaceae</taxon>
        <taxon>Rhodotorula</taxon>
    </lineage>
</organism>